<dbReference type="EMBL" id="HBIV01010290">
    <property type="protein sequence ID" value="CAE0655793.1"/>
    <property type="molecule type" value="Transcribed_RNA"/>
</dbReference>
<sequence>MMEEIADARKLRLLKGVLRKKMRTRKEFKAASFMLDRSAQYLRFRLRQLKKRHDEEEDRKRIGPDGKRIPTMEEQAIEGFRRLKGAAADRALRKVERKWIQRMMGHSKLPMKYFAMHHGVERTDGPAATKAEAKELIERGERAEFESLQRKRDAGVGWHNRKLAPVRELEFGSKKRPMSWAAAADLGEMELNNRAARKRFSAVAA</sequence>
<organism evidence="1">
    <name type="scientific">Lotharella globosa</name>
    <dbReference type="NCBI Taxonomy" id="91324"/>
    <lineage>
        <taxon>Eukaryota</taxon>
        <taxon>Sar</taxon>
        <taxon>Rhizaria</taxon>
        <taxon>Cercozoa</taxon>
        <taxon>Chlorarachniophyceae</taxon>
        <taxon>Lotharella</taxon>
    </lineage>
</organism>
<gene>
    <name evidence="1" type="ORF">LGLO00237_LOCUS7743</name>
</gene>
<evidence type="ECO:0000313" key="1">
    <source>
        <dbReference type="EMBL" id="CAE0655793.1"/>
    </source>
</evidence>
<protein>
    <submittedName>
        <fullName evidence="1">Uncharacterized protein</fullName>
    </submittedName>
</protein>
<reference evidence="1" key="1">
    <citation type="submission" date="2021-01" db="EMBL/GenBank/DDBJ databases">
        <authorList>
            <person name="Corre E."/>
            <person name="Pelletier E."/>
            <person name="Niang G."/>
            <person name="Scheremetjew M."/>
            <person name="Finn R."/>
            <person name="Kale V."/>
            <person name="Holt S."/>
            <person name="Cochrane G."/>
            <person name="Meng A."/>
            <person name="Brown T."/>
            <person name="Cohen L."/>
        </authorList>
    </citation>
    <scope>NUCLEOTIDE SEQUENCE</scope>
    <source>
        <strain evidence="1">CCCM811</strain>
    </source>
</reference>
<name>A0A7S4DKI0_9EUKA</name>
<dbReference type="AlphaFoldDB" id="A0A7S4DKI0"/>
<accession>A0A7S4DKI0</accession>
<proteinExistence type="predicted"/>